<sequence length="86" mass="9607">MQDTTDQVSELVQASESFPTEHVDGSAPHSKEVETCSALKKKLTKLQESLREANAEMAGMQEELEEVFIGRALNKHLNKQARKLPL</sequence>
<gene>
    <name evidence="3" type="ORF">CYMTET_8654</name>
</gene>
<reference evidence="3 4" key="1">
    <citation type="journal article" date="2015" name="Genome Biol. Evol.">
        <title>Comparative Genomics of a Bacterivorous Green Alga Reveals Evolutionary Causalities and Consequences of Phago-Mixotrophic Mode of Nutrition.</title>
        <authorList>
            <person name="Burns J.A."/>
            <person name="Paasch A."/>
            <person name="Narechania A."/>
            <person name="Kim E."/>
        </authorList>
    </citation>
    <scope>NUCLEOTIDE SEQUENCE [LARGE SCALE GENOMIC DNA]</scope>
    <source>
        <strain evidence="3 4">PLY_AMNH</strain>
    </source>
</reference>
<organism evidence="3 4">
    <name type="scientific">Cymbomonas tetramitiformis</name>
    <dbReference type="NCBI Taxonomy" id="36881"/>
    <lineage>
        <taxon>Eukaryota</taxon>
        <taxon>Viridiplantae</taxon>
        <taxon>Chlorophyta</taxon>
        <taxon>Pyramimonadophyceae</taxon>
        <taxon>Pyramimonadales</taxon>
        <taxon>Pyramimonadaceae</taxon>
        <taxon>Cymbomonas</taxon>
    </lineage>
</organism>
<dbReference type="AlphaFoldDB" id="A0AAE0GT71"/>
<keyword evidence="4" id="KW-1185">Reference proteome</keyword>
<accession>A0AAE0GT71</accession>
<evidence type="ECO:0000256" key="2">
    <source>
        <dbReference type="SAM" id="MobiDB-lite"/>
    </source>
</evidence>
<feature type="coiled-coil region" evidence="1">
    <location>
        <begin position="36"/>
        <end position="63"/>
    </location>
</feature>
<feature type="compositionally biased region" description="Polar residues" evidence="2">
    <location>
        <begin position="1"/>
        <end position="18"/>
    </location>
</feature>
<dbReference type="Proteomes" id="UP001190700">
    <property type="component" value="Unassembled WGS sequence"/>
</dbReference>
<keyword evidence="1" id="KW-0175">Coiled coil</keyword>
<comment type="caution">
    <text evidence="3">The sequence shown here is derived from an EMBL/GenBank/DDBJ whole genome shotgun (WGS) entry which is preliminary data.</text>
</comment>
<name>A0AAE0GT71_9CHLO</name>
<proteinExistence type="predicted"/>
<dbReference type="EMBL" id="LGRX02002689">
    <property type="protein sequence ID" value="KAK3283661.1"/>
    <property type="molecule type" value="Genomic_DNA"/>
</dbReference>
<feature type="compositionally biased region" description="Basic and acidic residues" evidence="2">
    <location>
        <begin position="19"/>
        <end position="34"/>
    </location>
</feature>
<evidence type="ECO:0000313" key="3">
    <source>
        <dbReference type="EMBL" id="KAK3283661.1"/>
    </source>
</evidence>
<feature type="region of interest" description="Disordered" evidence="2">
    <location>
        <begin position="1"/>
        <end position="35"/>
    </location>
</feature>
<protein>
    <submittedName>
        <fullName evidence="3">Uncharacterized protein</fullName>
    </submittedName>
</protein>
<evidence type="ECO:0000256" key="1">
    <source>
        <dbReference type="SAM" id="Coils"/>
    </source>
</evidence>
<evidence type="ECO:0000313" key="4">
    <source>
        <dbReference type="Proteomes" id="UP001190700"/>
    </source>
</evidence>